<evidence type="ECO:0000256" key="8">
    <source>
        <dbReference type="PIRNR" id="PIRNR025024"/>
    </source>
</evidence>
<feature type="domain" description="Myb-like" evidence="11">
    <location>
        <begin position="80"/>
        <end position="123"/>
    </location>
</feature>
<dbReference type="InterPro" id="IPR036388">
    <property type="entry name" value="WH-like_DNA-bd_sf"/>
</dbReference>
<dbReference type="InterPro" id="IPR007526">
    <property type="entry name" value="SWIRM"/>
</dbReference>
<dbReference type="GeneID" id="8244513"/>
<keyword evidence="7 8" id="KW-0539">Nucleus</keyword>
<dbReference type="Gene3D" id="3.30.60.90">
    <property type="match status" value="1"/>
</dbReference>
<dbReference type="PIRSF" id="PIRSF025024">
    <property type="entry name" value="Transcriptional_adaptor_2"/>
    <property type="match status" value="1"/>
</dbReference>
<dbReference type="OMA" id="YNGNHRP"/>
<dbReference type="GO" id="GO:0003713">
    <property type="term" value="F:transcription coactivator activity"/>
    <property type="evidence" value="ECO:0007669"/>
    <property type="project" value="InterPro"/>
</dbReference>
<evidence type="ECO:0000259" key="11">
    <source>
        <dbReference type="PROSITE" id="PS50090"/>
    </source>
</evidence>
<dbReference type="Gene3D" id="1.10.10.10">
    <property type="entry name" value="Winged helix-like DNA-binding domain superfamily/Winged helix DNA-binding domain"/>
    <property type="match status" value="1"/>
</dbReference>
<dbReference type="AlphaFoldDB" id="C1E8B2"/>
<feature type="region of interest" description="Disordered" evidence="10">
    <location>
        <begin position="134"/>
        <end position="169"/>
    </location>
</feature>
<feature type="domain" description="ZZ-type" evidence="12">
    <location>
        <begin position="17"/>
        <end position="73"/>
    </location>
</feature>
<keyword evidence="4" id="KW-0862">Zinc</keyword>
<dbReference type="InterPro" id="IPR017930">
    <property type="entry name" value="Myb_dom"/>
</dbReference>
<dbReference type="InterPro" id="IPR043145">
    <property type="entry name" value="Znf_ZZ_sf"/>
</dbReference>
<evidence type="ECO:0000259" key="13">
    <source>
        <dbReference type="PROSITE" id="PS50934"/>
    </source>
</evidence>
<dbReference type="PANTHER" id="PTHR12374">
    <property type="entry name" value="TRANSCRIPTIONAL ADAPTOR 2 ADA2 -RELATED"/>
    <property type="match status" value="1"/>
</dbReference>
<dbReference type="Pfam" id="PF25299">
    <property type="entry name" value="ZZ_ADA2"/>
    <property type="match status" value="1"/>
</dbReference>
<dbReference type="SMART" id="SM00291">
    <property type="entry name" value="ZnF_ZZ"/>
    <property type="match status" value="1"/>
</dbReference>
<keyword evidence="5 8" id="KW-0805">Transcription regulation</keyword>
<evidence type="ECO:0000259" key="12">
    <source>
        <dbReference type="PROSITE" id="PS50135"/>
    </source>
</evidence>
<accession>C1E8B2</accession>
<keyword evidence="16" id="KW-0808">Transferase</keyword>
<dbReference type="Gene3D" id="1.10.10.60">
    <property type="entry name" value="Homeodomain-like"/>
    <property type="match status" value="1"/>
</dbReference>
<dbReference type="InterPro" id="IPR016827">
    <property type="entry name" value="Ada2/TADA2"/>
</dbReference>
<dbReference type="GO" id="GO:0006338">
    <property type="term" value="P:chromatin remodeling"/>
    <property type="evidence" value="ECO:0007669"/>
    <property type="project" value="TreeGrafter"/>
</dbReference>
<feature type="compositionally biased region" description="Basic and acidic residues" evidence="10">
    <location>
        <begin position="142"/>
        <end position="160"/>
    </location>
</feature>
<evidence type="ECO:0000256" key="9">
    <source>
        <dbReference type="PROSITE-ProRule" id="PRU00228"/>
    </source>
</evidence>
<evidence type="ECO:0000256" key="7">
    <source>
        <dbReference type="ARBA" id="ARBA00023242"/>
    </source>
</evidence>
<dbReference type="STRING" id="296587.C1E8B2"/>
<dbReference type="InterPro" id="IPR001005">
    <property type="entry name" value="SANT/Myb"/>
</dbReference>
<dbReference type="GO" id="GO:0003682">
    <property type="term" value="F:chromatin binding"/>
    <property type="evidence" value="ECO:0007669"/>
    <property type="project" value="TreeGrafter"/>
</dbReference>
<dbReference type="FunFam" id="1.10.10.10:FF:000087">
    <property type="entry name" value="Transcriptional adapter 2"/>
    <property type="match status" value="1"/>
</dbReference>
<dbReference type="GO" id="GO:0005634">
    <property type="term" value="C:nucleus"/>
    <property type="evidence" value="ECO:0007669"/>
    <property type="project" value="UniProtKB-SubCell"/>
</dbReference>
<evidence type="ECO:0000256" key="5">
    <source>
        <dbReference type="ARBA" id="ARBA00023015"/>
    </source>
</evidence>
<dbReference type="PROSITE" id="PS50090">
    <property type="entry name" value="MYB_LIKE"/>
    <property type="match status" value="1"/>
</dbReference>
<dbReference type="SMART" id="SM00717">
    <property type="entry name" value="SANT"/>
    <property type="match status" value="1"/>
</dbReference>
<feature type="domain" description="HTH myb-type" evidence="15">
    <location>
        <begin position="80"/>
        <end position="127"/>
    </location>
</feature>
<evidence type="ECO:0000256" key="6">
    <source>
        <dbReference type="ARBA" id="ARBA00023163"/>
    </source>
</evidence>
<comment type="subcellular location">
    <subcellularLocation>
        <location evidence="1 8">Nucleus</location>
    </subcellularLocation>
</comment>
<dbReference type="PANTHER" id="PTHR12374:SF20">
    <property type="entry name" value="TRANSCRIPTIONAL ADAPTER 2-ALPHA"/>
    <property type="match status" value="1"/>
</dbReference>
<dbReference type="Pfam" id="PF22941">
    <property type="entry name" value="TADA2A-like_3rd"/>
    <property type="match status" value="1"/>
</dbReference>
<dbReference type="KEGG" id="mis:MICPUN_82818"/>
<dbReference type="SUPFAM" id="SSF57850">
    <property type="entry name" value="RING/U-box"/>
    <property type="match status" value="1"/>
</dbReference>
<dbReference type="CDD" id="cd02335">
    <property type="entry name" value="ZZ_ADA2"/>
    <property type="match status" value="1"/>
</dbReference>
<keyword evidence="17" id="KW-1185">Reference proteome</keyword>
<evidence type="ECO:0000256" key="1">
    <source>
        <dbReference type="ARBA" id="ARBA00004123"/>
    </source>
</evidence>
<feature type="domain" description="SWIRM" evidence="13">
    <location>
        <begin position="401"/>
        <end position="493"/>
    </location>
</feature>
<dbReference type="InterPro" id="IPR041983">
    <property type="entry name" value="ADA2-like_ZZ"/>
</dbReference>
<sequence>MATENAITKVNPSEPKRAMFHCHYCSKDISAVVRIKCAVCADCTLCVECFSVGVEPHPHEASHAYHVIDNLSFPLFTMDWGADEEILLLEAIEIYGLGNWTEVAEHVGTKTKLQCHQHYFDCYVNSETTPLPDMSKILGPKYTKEEPNEEPKAKKVKAEDGDADDDAAERADTLASFARPGDERHWGNVPELTGYNVKRNEFDPEYDIEAELPLAEMEFRDTDTELDRKLKIRMLEIYNKRLEERIRRKEFIIDRGLLNVKRQQALERKRTPQERDIHGAVRVFARFLDPNEYEIMLEGFMAESRIRNRIAELKEYRRNGIHTLSEGEVYDAEKRHRMAEIARIKAIEYPGRGGSRANRYLGRDGFVQAPAGDAAPKELQKLTGIAAGGGGSGALTSLGGTARKKAPLPLDLTHLPGVELLSKREKELCVANRLLPVHYLSIKEALMRASANGQVLKRSEVRHMFKVEPIKAVRVFELLLQHGWVKDPNETEG</sequence>
<dbReference type="FunCoup" id="C1E8B2">
    <property type="interactions" value="1918"/>
</dbReference>
<dbReference type="PROSITE" id="PS50135">
    <property type="entry name" value="ZF_ZZ_2"/>
    <property type="match status" value="1"/>
</dbReference>
<dbReference type="PROSITE" id="PS51294">
    <property type="entry name" value="HTH_MYB"/>
    <property type="match status" value="1"/>
</dbReference>
<dbReference type="Pfam" id="PF00249">
    <property type="entry name" value="Myb_DNA-binding"/>
    <property type="match status" value="1"/>
</dbReference>
<dbReference type="FunFam" id="1.10.10.60:FF:000115">
    <property type="entry name" value="Transcriptional adapter 2"/>
    <property type="match status" value="1"/>
</dbReference>
<dbReference type="EMBL" id="CP001327">
    <property type="protein sequence ID" value="ACO64120.1"/>
    <property type="molecule type" value="Genomic_DNA"/>
</dbReference>
<evidence type="ECO:0000259" key="15">
    <source>
        <dbReference type="PROSITE" id="PS51294"/>
    </source>
</evidence>
<evidence type="ECO:0000259" key="14">
    <source>
        <dbReference type="PROSITE" id="PS51293"/>
    </source>
</evidence>
<proteinExistence type="predicted"/>
<gene>
    <name evidence="16" type="ORF">MICPUN_82818</name>
</gene>
<dbReference type="InParanoid" id="C1E8B2"/>
<dbReference type="InterPro" id="IPR009057">
    <property type="entry name" value="Homeodomain-like_sf"/>
</dbReference>
<feature type="domain" description="SANT" evidence="14">
    <location>
        <begin position="75"/>
        <end position="127"/>
    </location>
</feature>
<dbReference type="InterPro" id="IPR017884">
    <property type="entry name" value="SANT_dom"/>
</dbReference>
<dbReference type="CDD" id="cd00167">
    <property type="entry name" value="SANT"/>
    <property type="match status" value="1"/>
</dbReference>
<evidence type="ECO:0000256" key="10">
    <source>
        <dbReference type="SAM" id="MobiDB-lite"/>
    </source>
</evidence>
<reference evidence="16 17" key="1">
    <citation type="journal article" date="2009" name="Science">
        <title>Green evolution and dynamic adaptations revealed by genomes of the marine picoeukaryotes Micromonas.</title>
        <authorList>
            <person name="Worden A.Z."/>
            <person name="Lee J.H."/>
            <person name="Mock T."/>
            <person name="Rouze P."/>
            <person name="Simmons M.P."/>
            <person name="Aerts A.L."/>
            <person name="Allen A.E."/>
            <person name="Cuvelier M.L."/>
            <person name="Derelle E."/>
            <person name="Everett M.V."/>
            <person name="Foulon E."/>
            <person name="Grimwood J."/>
            <person name="Gundlach H."/>
            <person name="Henrissat B."/>
            <person name="Napoli C."/>
            <person name="McDonald S.M."/>
            <person name="Parker M.S."/>
            <person name="Rombauts S."/>
            <person name="Salamov A."/>
            <person name="Von Dassow P."/>
            <person name="Badger J.H."/>
            <person name="Coutinho P.M."/>
            <person name="Demir E."/>
            <person name="Dubchak I."/>
            <person name="Gentemann C."/>
            <person name="Eikrem W."/>
            <person name="Gready J.E."/>
            <person name="John U."/>
            <person name="Lanier W."/>
            <person name="Lindquist E.A."/>
            <person name="Lucas S."/>
            <person name="Mayer K.F."/>
            <person name="Moreau H."/>
            <person name="Not F."/>
            <person name="Otillar R."/>
            <person name="Panaud O."/>
            <person name="Pangilinan J."/>
            <person name="Paulsen I."/>
            <person name="Piegu B."/>
            <person name="Poliakov A."/>
            <person name="Robbens S."/>
            <person name="Schmutz J."/>
            <person name="Toulza E."/>
            <person name="Wyss T."/>
            <person name="Zelensky A."/>
            <person name="Zhou K."/>
            <person name="Armbrust E.V."/>
            <person name="Bhattacharya D."/>
            <person name="Goodenough U.W."/>
            <person name="Van de Peer Y."/>
            <person name="Grigoriev I.V."/>
        </authorList>
    </citation>
    <scope>NUCLEOTIDE SEQUENCE [LARGE SCALE GENOMIC DNA]</scope>
    <source>
        <strain evidence="17">RCC299 / NOUM17</strain>
    </source>
</reference>
<dbReference type="GO" id="GO:0006357">
    <property type="term" value="P:regulation of transcription by RNA polymerase II"/>
    <property type="evidence" value="ECO:0007669"/>
    <property type="project" value="InterPro"/>
</dbReference>
<protein>
    <recommendedName>
        <fullName evidence="8">Transcriptional adapter</fullName>
    </recommendedName>
</protein>
<keyword evidence="2" id="KW-0479">Metal-binding</keyword>
<evidence type="ECO:0000313" key="16">
    <source>
        <dbReference type="EMBL" id="ACO64120.1"/>
    </source>
</evidence>
<evidence type="ECO:0000313" key="17">
    <source>
        <dbReference type="Proteomes" id="UP000002009"/>
    </source>
</evidence>
<dbReference type="PROSITE" id="PS50934">
    <property type="entry name" value="SWIRM"/>
    <property type="match status" value="1"/>
</dbReference>
<evidence type="ECO:0000256" key="4">
    <source>
        <dbReference type="ARBA" id="ARBA00022833"/>
    </source>
</evidence>
<dbReference type="PROSITE" id="PS51293">
    <property type="entry name" value="SANT"/>
    <property type="match status" value="1"/>
</dbReference>
<evidence type="ECO:0000256" key="2">
    <source>
        <dbReference type="ARBA" id="ARBA00022723"/>
    </source>
</evidence>
<organism evidence="16 17">
    <name type="scientific">Micromonas commoda (strain RCC299 / NOUM17 / CCMP2709)</name>
    <name type="common">Picoplanktonic green alga</name>
    <dbReference type="NCBI Taxonomy" id="296587"/>
    <lineage>
        <taxon>Eukaryota</taxon>
        <taxon>Viridiplantae</taxon>
        <taxon>Chlorophyta</taxon>
        <taxon>Mamiellophyceae</taxon>
        <taxon>Mamiellales</taxon>
        <taxon>Mamiellaceae</taxon>
        <taxon>Micromonas</taxon>
    </lineage>
</organism>
<dbReference type="eggNOG" id="KOG0457">
    <property type="taxonomic scope" value="Eukaryota"/>
</dbReference>
<dbReference type="RefSeq" id="XP_002502862.1">
    <property type="nucleotide sequence ID" value="XM_002502816.1"/>
</dbReference>
<dbReference type="GO" id="GO:0016740">
    <property type="term" value="F:transferase activity"/>
    <property type="evidence" value="ECO:0007669"/>
    <property type="project" value="UniProtKB-KW"/>
</dbReference>
<keyword evidence="6 8" id="KW-0804">Transcription</keyword>
<dbReference type="Proteomes" id="UP000002009">
    <property type="component" value="Chromosome 6"/>
</dbReference>
<evidence type="ECO:0000256" key="3">
    <source>
        <dbReference type="ARBA" id="ARBA00022771"/>
    </source>
</evidence>
<name>C1E8B2_MICCC</name>
<dbReference type="GO" id="GO:0008270">
    <property type="term" value="F:zinc ion binding"/>
    <property type="evidence" value="ECO:0007669"/>
    <property type="project" value="UniProtKB-KW"/>
</dbReference>
<dbReference type="InterPro" id="IPR055141">
    <property type="entry name" value="TADA2A_B-like_dom"/>
</dbReference>
<dbReference type="OrthoDB" id="270417at2759"/>
<dbReference type="SUPFAM" id="SSF46689">
    <property type="entry name" value="Homeodomain-like"/>
    <property type="match status" value="2"/>
</dbReference>
<keyword evidence="3 9" id="KW-0863">Zinc-finger</keyword>
<dbReference type="InterPro" id="IPR000433">
    <property type="entry name" value="Znf_ZZ"/>
</dbReference>